<dbReference type="Proteomes" id="UP000037035">
    <property type="component" value="Unassembled WGS sequence"/>
</dbReference>
<dbReference type="VEuPathDB" id="FungiDB:VP01_3762g1"/>
<proteinExistence type="predicted"/>
<gene>
    <name evidence="1" type="ORF">VP01_3762g1</name>
</gene>
<reference evidence="1 2" key="1">
    <citation type="submission" date="2015-08" db="EMBL/GenBank/DDBJ databases">
        <title>Next Generation Sequencing and Analysis of the Genome of Puccinia sorghi L Schw, the Causal Agent of Maize Common Rust.</title>
        <authorList>
            <person name="Rochi L."/>
            <person name="Burguener G."/>
            <person name="Darino M."/>
            <person name="Turjanski A."/>
            <person name="Kreff E."/>
            <person name="Dieguez M.J."/>
            <person name="Sacco F."/>
        </authorList>
    </citation>
    <scope>NUCLEOTIDE SEQUENCE [LARGE SCALE GENOMIC DNA]</scope>
    <source>
        <strain evidence="1 2">RO10H11247</strain>
    </source>
</reference>
<protein>
    <submittedName>
        <fullName evidence="1">Uncharacterized protein</fullName>
    </submittedName>
</protein>
<organism evidence="1 2">
    <name type="scientific">Puccinia sorghi</name>
    <dbReference type="NCBI Taxonomy" id="27349"/>
    <lineage>
        <taxon>Eukaryota</taxon>
        <taxon>Fungi</taxon>
        <taxon>Dikarya</taxon>
        <taxon>Basidiomycota</taxon>
        <taxon>Pucciniomycotina</taxon>
        <taxon>Pucciniomycetes</taxon>
        <taxon>Pucciniales</taxon>
        <taxon>Pucciniaceae</taxon>
        <taxon>Puccinia</taxon>
    </lineage>
</organism>
<name>A0A0L6UUL3_9BASI</name>
<comment type="caution">
    <text evidence="1">The sequence shown here is derived from an EMBL/GenBank/DDBJ whole genome shotgun (WGS) entry which is preliminary data.</text>
</comment>
<evidence type="ECO:0000313" key="1">
    <source>
        <dbReference type="EMBL" id="KNZ51922.1"/>
    </source>
</evidence>
<dbReference type="EMBL" id="LAVV01008793">
    <property type="protein sequence ID" value="KNZ51922.1"/>
    <property type="molecule type" value="Genomic_DNA"/>
</dbReference>
<accession>A0A0L6UUL3</accession>
<dbReference type="AlphaFoldDB" id="A0A0L6UUL3"/>
<keyword evidence="2" id="KW-1185">Reference proteome</keyword>
<sequence length="377" mass="43923">MCTYLYASFENIKSCIRVSFIIAAIIPIFRPTSPQQDPNFVHLQAPVQSKAFSLSLPSPGNPFYLLSRARHAHTYFLSTKMLHNWLIYTRIVKFKMRPVSFALALITTTPLPVVEAAVAAPNPIRLDLKTIYKVPFESKNIHPFRSYGQTGWPRRQFQLAISSHQFQLPAHEYLILRFQFRQIICLVFNHMTIEFGFHQRRLHFYRKRYSSDYFIFFYLIFYHCLLRLNESDLSPDVSCLCPEAFQGRHWCLKPVVVVGGRDGGTTVLSDHLPSGSRYMSAQILGPVWPPLYYVIDFIYYGNVLMTFVTIFNERSINTVNPRDTPDYPQDSKIAYIFFIHHKKNNKIIWCCGLEKTREHEDRTTKKDDTAYHGTVAI</sequence>
<evidence type="ECO:0000313" key="2">
    <source>
        <dbReference type="Proteomes" id="UP000037035"/>
    </source>
</evidence>